<keyword evidence="8" id="KW-0966">Cell projection</keyword>
<evidence type="ECO:0000256" key="8">
    <source>
        <dbReference type="ARBA" id="ARBA00023273"/>
    </source>
</evidence>
<evidence type="ECO:0000256" key="5">
    <source>
        <dbReference type="ARBA" id="ARBA00023054"/>
    </source>
</evidence>
<keyword evidence="5 10" id="KW-0175">Coiled coil</keyword>
<dbReference type="Pfam" id="PF05914">
    <property type="entry name" value="RIB43A"/>
    <property type="match status" value="1"/>
</dbReference>
<keyword evidence="7" id="KW-0206">Cytoskeleton</keyword>
<protein>
    <recommendedName>
        <fullName evidence="14">RIB43A domain with coiled-coils 2</fullName>
    </recommendedName>
</protein>
<evidence type="ECO:0000256" key="4">
    <source>
        <dbReference type="ARBA" id="ARBA00022846"/>
    </source>
</evidence>
<dbReference type="GeneTree" id="ENSGT00390000010825"/>
<dbReference type="GeneID" id="114766989"/>
<proteinExistence type="inferred from homology"/>
<dbReference type="Ensembl" id="ENSDCDT00010037003.1">
    <property type="protein sequence ID" value="ENSDCDP00010029826.1"/>
    <property type="gene ID" value="ENSDCDG00010019092.1"/>
</dbReference>
<dbReference type="PANTHER" id="PTHR14517:SF10">
    <property type="entry name" value="RIB43A-LIKE WITH COILED-COILS PROTEIN 2"/>
    <property type="match status" value="1"/>
</dbReference>
<feature type="compositionally biased region" description="Basic and acidic residues" evidence="11">
    <location>
        <begin position="17"/>
        <end position="38"/>
    </location>
</feature>
<keyword evidence="4" id="KW-0282">Flagellum</keyword>
<keyword evidence="13" id="KW-1185">Reference proteome</keyword>
<feature type="coiled-coil region" evidence="10">
    <location>
        <begin position="269"/>
        <end position="299"/>
    </location>
</feature>
<evidence type="ECO:0000256" key="2">
    <source>
        <dbReference type="ARBA" id="ARBA00006875"/>
    </source>
</evidence>
<evidence type="ECO:0008006" key="14">
    <source>
        <dbReference type="Google" id="ProtNLM"/>
    </source>
</evidence>
<sequence length="357" mass="41437">MNAEQKADRPAALQLDVGRRTELRRQDGTYGDQHRTTGFDEDACNHQAAERKTPEENNAFEADMINSGHITPVQGQRGKRDDLHLQSAVELFTQSFPQPSCRREFDLDDPAILPQEGIQILQGLAGEDPESRERLKKQQVQLRDWSLQQQAELQTARQQQSLADHYYDKSRVKLDNRALQLQMMEEESKRSVAIATKDFNLALAAENRERKLREQQQEEVEVLNQLRGDLLCESRKQSDPGLARSRLQRDHYTPMTPRQFRELTDGQLRQAEEKRSARLQQHRLDLQQDRQRLDSARAALLTERHQARVTKQLRCTLDNTNAQLAAAHRAQKKYLEKEVYTNAPDESYFSQFNRNGR</sequence>
<accession>A0AAY4CB55</accession>
<keyword evidence="6" id="KW-0969">Cilium</keyword>
<evidence type="ECO:0000256" key="9">
    <source>
        <dbReference type="ARBA" id="ARBA00046435"/>
    </source>
</evidence>
<evidence type="ECO:0000256" key="6">
    <source>
        <dbReference type="ARBA" id="ARBA00023069"/>
    </source>
</evidence>
<evidence type="ECO:0000256" key="10">
    <source>
        <dbReference type="SAM" id="Coils"/>
    </source>
</evidence>
<dbReference type="AlphaFoldDB" id="A0AAY4CB55"/>
<evidence type="ECO:0000256" key="3">
    <source>
        <dbReference type="ARBA" id="ARBA00022490"/>
    </source>
</evidence>
<organism evidence="12 13">
    <name type="scientific">Denticeps clupeoides</name>
    <name type="common">denticle herring</name>
    <dbReference type="NCBI Taxonomy" id="299321"/>
    <lineage>
        <taxon>Eukaryota</taxon>
        <taxon>Metazoa</taxon>
        <taxon>Chordata</taxon>
        <taxon>Craniata</taxon>
        <taxon>Vertebrata</taxon>
        <taxon>Euteleostomi</taxon>
        <taxon>Actinopterygii</taxon>
        <taxon>Neopterygii</taxon>
        <taxon>Teleostei</taxon>
        <taxon>Clupei</taxon>
        <taxon>Clupeiformes</taxon>
        <taxon>Denticipitoidei</taxon>
        <taxon>Denticipitidae</taxon>
        <taxon>Denticeps</taxon>
    </lineage>
</organism>
<dbReference type="Proteomes" id="UP000694580">
    <property type="component" value="Chromosome 17"/>
</dbReference>
<reference evidence="12" key="2">
    <citation type="submission" date="2025-08" db="UniProtKB">
        <authorList>
            <consortium name="Ensembl"/>
        </authorList>
    </citation>
    <scope>IDENTIFICATION</scope>
</reference>
<dbReference type="RefSeq" id="XP_028814235.1">
    <property type="nucleotide sequence ID" value="XM_028958402.1"/>
</dbReference>
<feature type="region of interest" description="Disordered" evidence="11">
    <location>
        <begin position="1"/>
        <end position="57"/>
    </location>
</feature>
<comment type="similarity">
    <text evidence="2">Belongs to the RIB43A family.</text>
</comment>
<feature type="coiled-coil region" evidence="10">
    <location>
        <begin position="205"/>
        <end position="233"/>
    </location>
</feature>
<evidence type="ECO:0000256" key="11">
    <source>
        <dbReference type="SAM" id="MobiDB-lite"/>
    </source>
</evidence>
<comment type="subunit">
    <text evidence="9">Microtubule inner protein component of sperm flagellar doublet microtubules.</text>
</comment>
<comment type="subcellular location">
    <subcellularLocation>
        <location evidence="1">Cytoplasm</location>
        <location evidence="1">Cytoskeleton</location>
        <location evidence="1">Flagellum axoneme</location>
    </subcellularLocation>
</comment>
<gene>
    <name evidence="12" type="primary">RIBC2</name>
</gene>
<evidence type="ECO:0000313" key="13">
    <source>
        <dbReference type="Proteomes" id="UP000694580"/>
    </source>
</evidence>
<dbReference type="PANTHER" id="PTHR14517">
    <property type="entry name" value="RIB43A-RELATED"/>
    <property type="match status" value="1"/>
</dbReference>
<reference evidence="12" key="3">
    <citation type="submission" date="2025-09" db="UniProtKB">
        <authorList>
            <consortium name="Ensembl"/>
        </authorList>
    </citation>
    <scope>IDENTIFICATION</scope>
</reference>
<evidence type="ECO:0000256" key="1">
    <source>
        <dbReference type="ARBA" id="ARBA00004611"/>
    </source>
</evidence>
<reference evidence="12 13" key="1">
    <citation type="submission" date="2020-06" db="EMBL/GenBank/DDBJ databases">
        <authorList>
            <consortium name="Wellcome Sanger Institute Data Sharing"/>
        </authorList>
    </citation>
    <scope>NUCLEOTIDE SEQUENCE [LARGE SCALE GENOMIC DNA]</scope>
</reference>
<evidence type="ECO:0000256" key="7">
    <source>
        <dbReference type="ARBA" id="ARBA00023212"/>
    </source>
</evidence>
<keyword evidence="3" id="KW-0963">Cytoplasm</keyword>
<name>A0AAY4CB55_9TELE</name>
<dbReference type="InterPro" id="IPR008805">
    <property type="entry name" value="RIB43A"/>
</dbReference>
<evidence type="ECO:0000313" key="12">
    <source>
        <dbReference type="Ensembl" id="ENSDCDP00010029826.1"/>
    </source>
</evidence>